<reference evidence="7" key="1">
    <citation type="journal article" date="2014" name="Nat. Commun.">
        <title>Genome sequence of mungbean and insights into evolution within Vigna species.</title>
        <authorList>
            <person name="Kang Y.J."/>
            <person name="Kim S.K."/>
            <person name="Kim M.Y."/>
            <person name="Lestari P."/>
            <person name="Kim K.H."/>
            <person name="Ha B.K."/>
            <person name="Jun T.H."/>
            <person name="Hwang W.J."/>
            <person name="Lee T."/>
            <person name="Lee J."/>
            <person name="Shim S."/>
            <person name="Yoon M.Y."/>
            <person name="Jang Y.E."/>
            <person name="Han K.S."/>
            <person name="Taeprayoon P."/>
            <person name="Yoon N."/>
            <person name="Somta P."/>
            <person name="Tanya P."/>
            <person name="Kim K.S."/>
            <person name="Gwag J.G."/>
            <person name="Moon J.K."/>
            <person name="Lee Y.H."/>
            <person name="Park B.S."/>
            <person name="Bombarely A."/>
            <person name="Doyle J.J."/>
            <person name="Jackson S.A."/>
            <person name="Schafleitner R."/>
            <person name="Srinives P."/>
            <person name="Varshney R.K."/>
            <person name="Lee S.H."/>
        </authorList>
    </citation>
    <scope>NUCLEOTIDE SEQUENCE [LARGE SCALE GENOMIC DNA]</scope>
    <source>
        <strain evidence="7">cv. VC1973A</strain>
    </source>
</reference>
<sequence length="195" mass="21830">MPITRFRCCSSSSGNNNSVSLNTRTEPQPVTTFVKAFAPAIVANLSLGFDFLGCAVDRMGDIVSVRVDPQVHLGEIHISDITDHTPDKLNKNPLWNCAGIASIEVMKMLSIRSVGFSLFLQKGLPLGSGGRTMKDDAILSFVAMLLERWSWWRRDMEVLYGATPIWGYARVMMREDGFDYGFLWICRSGGEEWRS</sequence>
<keyword evidence="1" id="KW-0028">Amino-acid biosynthesis</keyword>
<feature type="region of interest" description="Disordered" evidence="6">
    <location>
        <begin position="1"/>
        <end position="23"/>
    </location>
</feature>
<keyword evidence="5" id="KW-0067">ATP-binding</keyword>
<dbReference type="KEGG" id="vra:106758476"/>
<organism evidence="7 8">
    <name type="scientific">Vigna radiata var. radiata</name>
    <name type="common">Mung bean</name>
    <name type="synonym">Phaseolus aureus</name>
    <dbReference type="NCBI Taxonomy" id="3916"/>
    <lineage>
        <taxon>Eukaryota</taxon>
        <taxon>Viridiplantae</taxon>
        <taxon>Streptophyta</taxon>
        <taxon>Embryophyta</taxon>
        <taxon>Tracheophyta</taxon>
        <taxon>Spermatophyta</taxon>
        <taxon>Magnoliopsida</taxon>
        <taxon>eudicotyledons</taxon>
        <taxon>Gunneridae</taxon>
        <taxon>Pentapetalae</taxon>
        <taxon>rosids</taxon>
        <taxon>fabids</taxon>
        <taxon>Fabales</taxon>
        <taxon>Fabaceae</taxon>
        <taxon>Papilionoideae</taxon>
        <taxon>50 kb inversion clade</taxon>
        <taxon>NPAAA clade</taxon>
        <taxon>indigoferoid/millettioid clade</taxon>
        <taxon>Phaseoleae</taxon>
        <taxon>Vigna</taxon>
    </lineage>
</organism>
<reference evidence="8" key="2">
    <citation type="submission" date="2025-08" db="UniProtKB">
        <authorList>
            <consortium name="RefSeq"/>
        </authorList>
    </citation>
    <scope>IDENTIFICATION</scope>
    <source>
        <tissue evidence="8">Leaf</tissue>
    </source>
</reference>
<dbReference type="SUPFAM" id="SSF54211">
    <property type="entry name" value="Ribosomal protein S5 domain 2-like"/>
    <property type="match status" value="1"/>
</dbReference>
<feature type="compositionally biased region" description="Low complexity" evidence="6">
    <location>
        <begin position="10"/>
        <end position="22"/>
    </location>
</feature>
<name>A0A1S3TT10_VIGRR</name>
<evidence type="ECO:0000256" key="2">
    <source>
        <dbReference type="ARBA" id="ARBA00022679"/>
    </source>
</evidence>
<dbReference type="STRING" id="3916.A0A1S3TT10"/>
<dbReference type="GO" id="GO:0005524">
    <property type="term" value="F:ATP binding"/>
    <property type="evidence" value="ECO:0007669"/>
    <property type="project" value="UniProtKB-KW"/>
</dbReference>
<keyword evidence="7" id="KW-1185">Reference proteome</keyword>
<evidence type="ECO:0000256" key="6">
    <source>
        <dbReference type="SAM" id="MobiDB-lite"/>
    </source>
</evidence>
<dbReference type="Gene3D" id="3.30.230.10">
    <property type="match status" value="1"/>
</dbReference>
<dbReference type="GO" id="GO:0016301">
    <property type="term" value="F:kinase activity"/>
    <property type="evidence" value="ECO:0007669"/>
    <property type="project" value="UniProtKB-KW"/>
</dbReference>
<dbReference type="PANTHER" id="PTHR20861">
    <property type="entry name" value="HOMOSERINE/4-DIPHOSPHOCYTIDYL-2-C-METHYL-D-ERYTHRITOL KINASE"/>
    <property type="match status" value="1"/>
</dbReference>
<evidence type="ECO:0000313" key="7">
    <source>
        <dbReference type="Proteomes" id="UP000087766"/>
    </source>
</evidence>
<evidence type="ECO:0000313" key="8">
    <source>
        <dbReference type="RefSeq" id="XP_014496884.1"/>
    </source>
</evidence>
<keyword evidence="3" id="KW-0547">Nucleotide-binding</keyword>
<protein>
    <submittedName>
        <fullName evidence="8">Homoserine kinase-like</fullName>
    </submittedName>
</protein>
<accession>A0A1S3TT10</accession>
<dbReference type="RefSeq" id="XP_014496884.1">
    <property type="nucleotide sequence ID" value="XM_014641398.1"/>
</dbReference>
<keyword evidence="4" id="KW-0418">Kinase</keyword>
<proteinExistence type="predicted"/>
<evidence type="ECO:0000256" key="4">
    <source>
        <dbReference type="ARBA" id="ARBA00022777"/>
    </source>
</evidence>
<dbReference type="OrthoDB" id="195231at2759"/>
<evidence type="ECO:0000256" key="1">
    <source>
        <dbReference type="ARBA" id="ARBA00022605"/>
    </source>
</evidence>
<gene>
    <name evidence="8" type="primary">LOC106758476</name>
</gene>
<dbReference type="GeneID" id="106758476"/>
<dbReference type="InterPro" id="IPR020568">
    <property type="entry name" value="Ribosomal_Su5_D2-typ_SF"/>
</dbReference>
<dbReference type="AlphaFoldDB" id="A0A1S3TT10"/>
<evidence type="ECO:0000256" key="3">
    <source>
        <dbReference type="ARBA" id="ARBA00022741"/>
    </source>
</evidence>
<evidence type="ECO:0000256" key="5">
    <source>
        <dbReference type="ARBA" id="ARBA00022840"/>
    </source>
</evidence>
<dbReference type="PANTHER" id="PTHR20861:SF1">
    <property type="entry name" value="HOMOSERINE KINASE"/>
    <property type="match status" value="1"/>
</dbReference>
<dbReference type="GO" id="GO:0008652">
    <property type="term" value="P:amino acid biosynthetic process"/>
    <property type="evidence" value="ECO:0007669"/>
    <property type="project" value="UniProtKB-KW"/>
</dbReference>
<dbReference type="Proteomes" id="UP000087766">
    <property type="component" value="Chromosome 1"/>
</dbReference>
<keyword evidence="2" id="KW-0808">Transferase</keyword>
<dbReference type="InterPro" id="IPR014721">
    <property type="entry name" value="Ribsml_uS5_D2-typ_fold_subgr"/>
</dbReference>